<comment type="subcellular location">
    <subcellularLocation>
        <location evidence="1 10">Endoplasmic reticulum lumen</location>
    </subcellularLocation>
</comment>
<evidence type="ECO:0000256" key="10">
    <source>
        <dbReference type="RuleBase" id="RU369099"/>
    </source>
</evidence>
<evidence type="ECO:0000256" key="2">
    <source>
        <dbReference type="ARBA" id="ARBA00009918"/>
    </source>
</evidence>
<accession>A0AA47MXU2</accession>
<dbReference type="FunFam" id="2.70.130.10:FF:000002">
    <property type="entry name" value="protein OS-9 isoform X1"/>
    <property type="match status" value="1"/>
</dbReference>
<evidence type="ECO:0000256" key="1">
    <source>
        <dbReference type="ARBA" id="ARBA00004319"/>
    </source>
</evidence>
<keyword evidence="3" id="KW-0732">Signal</keyword>
<comment type="subunit">
    <text evidence="9">Component of the HRD1 complex, which comprises at least SYNV1/HRD1, DERL1/2, FAM8A1, HERPUD1/HERP, OS9, SEL1L and UBE2J1. FAM8A1 is stabilized by interaction with SYNV1, which prevents its proteasomal degradation. OS9 and UBE2J1 recruitment to the complex may be mediated by SEL1L. Through this complex, may interact with ERLEC1 and HSPA5. Interacts (via C-terminus) with CPNE6 (via second C2 domain); this interaction occurs in a calcium-dependent manner in vitro. Interacts with CREB3.</text>
</comment>
<evidence type="ECO:0000256" key="9">
    <source>
        <dbReference type="ARBA" id="ARBA00066177"/>
    </source>
</evidence>
<dbReference type="PANTHER" id="PTHR15414:SF5">
    <property type="entry name" value="PROTEIN OS-9"/>
    <property type="match status" value="1"/>
</dbReference>
<feature type="region of interest" description="Disordered" evidence="11">
    <location>
        <begin position="277"/>
        <end position="368"/>
    </location>
</feature>
<dbReference type="InterPro" id="IPR045149">
    <property type="entry name" value="OS-9-like"/>
</dbReference>
<keyword evidence="6" id="KW-1015">Disulfide bond</keyword>
<dbReference type="GO" id="GO:0030970">
    <property type="term" value="P:retrograde protein transport, ER to cytosol"/>
    <property type="evidence" value="ECO:0007669"/>
    <property type="project" value="TreeGrafter"/>
</dbReference>
<dbReference type="Proteomes" id="UP001174136">
    <property type="component" value="Unassembled WGS sequence"/>
</dbReference>
<dbReference type="PANTHER" id="PTHR15414">
    <property type="entry name" value="OS-9-RELATED"/>
    <property type="match status" value="1"/>
</dbReference>
<feature type="compositionally biased region" description="Basic and acidic residues" evidence="11">
    <location>
        <begin position="406"/>
        <end position="424"/>
    </location>
</feature>
<feature type="compositionally biased region" description="Acidic residues" evidence="11">
    <location>
        <begin position="425"/>
        <end position="441"/>
    </location>
</feature>
<feature type="region of interest" description="Disordered" evidence="11">
    <location>
        <begin position="469"/>
        <end position="571"/>
    </location>
</feature>
<comment type="caution">
    <text evidence="13">The sequence shown here is derived from an EMBL/GenBank/DDBJ whole genome shotgun (WGS) entry which is preliminary data.</text>
</comment>
<dbReference type="Gene3D" id="2.70.130.10">
    <property type="entry name" value="Mannose-6-phosphate receptor binding domain"/>
    <property type="match status" value="1"/>
</dbReference>
<evidence type="ECO:0000313" key="14">
    <source>
        <dbReference type="Proteomes" id="UP001174136"/>
    </source>
</evidence>
<dbReference type="PROSITE" id="PS51914">
    <property type="entry name" value="MRH"/>
    <property type="match status" value="1"/>
</dbReference>
<dbReference type="InterPro" id="IPR012913">
    <property type="entry name" value="OS9-like_dom"/>
</dbReference>
<name>A0AA47MXU2_MERPO</name>
<dbReference type="SUPFAM" id="SSF50911">
    <property type="entry name" value="Mannose 6-phosphate receptor domain"/>
    <property type="match status" value="1"/>
</dbReference>
<feature type="compositionally biased region" description="Low complexity" evidence="11">
    <location>
        <begin position="655"/>
        <end position="666"/>
    </location>
</feature>
<feature type="compositionally biased region" description="Basic and acidic residues" evidence="11">
    <location>
        <begin position="494"/>
        <end position="509"/>
    </location>
</feature>
<feature type="region of interest" description="Disordered" evidence="11">
    <location>
        <begin position="395"/>
        <end position="441"/>
    </location>
</feature>
<evidence type="ECO:0000256" key="3">
    <source>
        <dbReference type="ARBA" id="ARBA00022729"/>
    </source>
</evidence>
<evidence type="ECO:0000256" key="6">
    <source>
        <dbReference type="ARBA" id="ARBA00023157"/>
    </source>
</evidence>
<evidence type="ECO:0000256" key="11">
    <source>
        <dbReference type="SAM" id="MobiDB-lite"/>
    </source>
</evidence>
<evidence type="ECO:0000256" key="4">
    <source>
        <dbReference type="ARBA" id="ARBA00022734"/>
    </source>
</evidence>
<evidence type="ECO:0000256" key="7">
    <source>
        <dbReference type="ARBA" id="ARBA00023180"/>
    </source>
</evidence>
<comment type="similarity">
    <text evidence="2 10">Belongs to the OS-9 family.</text>
</comment>
<proteinExistence type="inferred from homology"/>
<dbReference type="GO" id="GO:0030968">
    <property type="term" value="P:endoplasmic reticulum unfolded protein response"/>
    <property type="evidence" value="ECO:0007669"/>
    <property type="project" value="UniProtKB-UniRule"/>
</dbReference>
<feature type="domain" description="MRH" evidence="12">
    <location>
        <begin position="106"/>
        <end position="225"/>
    </location>
</feature>
<comment type="function">
    <text evidence="8">Lectin component of the HRD1 complex, which functions in endoplasmic reticulum (ER) quality control and ER-associated degradation (ERAD). Specifically recognizes and binds improperly folded glycoproteins as well as hyperglycosylated proteins, retain them in the ER, and transfers them to the ubiquitination machinery and promote their degradation. Possible targets include TRPV4 as well as hyperglycosylated HSP90B1.</text>
</comment>
<dbReference type="InterPro" id="IPR009011">
    <property type="entry name" value="Man6P_isomerase_rcpt-bd_dom_sf"/>
</dbReference>
<evidence type="ECO:0000259" key="12">
    <source>
        <dbReference type="PROSITE" id="PS51914"/>
    </source>
</evidence>
<organism evidence="13 14">
    <name type="scientific">Merluccius polli</name>
    <name type="common">Benguela hake</name>
    <name type="synonym">Merluccius cadenati</name>
    <dbReference type="NCBI Taxonomy" id="89951"/>
    <lineage>
        <taxon>Eukaryota</taxon>
        <taxon>Metazoa</taxon>
        <taxon>Chordata</taxon>
        <taxon>Craniata</taxon>
        <taxon>Vertebrata</taxon>
        <taxon>Euteleostomi</taxon>
        <taxon>Actinopterygii</taxon>
        <taxon>Neopterygii</taxon>
        <taxon>Teleostei</taxon>
        <taxon>Neoteleostei</taxon>
        <taxon>Acanthomorphata</taxon>
        <taxon>Zeiogadaria</taxon>
        <taxon>Gadariae</taxon>
        <taxon>Gadiformes</taxon>
        <taxon>Gadoidei</taxon>
        <taxon>Merlucciidae</taxon>
        <taxon>Merluccius</taxon>
    </lineage>
</organism>
<feature type="compositionally biased region" description="Acidic residues" evidence="11">
    <location>
        <begin position="321"/>
        <end position="331"/>
    </location>
</feature>
<dbReference type="GO" id="GO:0005788">
    <property type="term" value="C:endoplasmic reticulum lumen"/>
    <property type="evidence" value="ECO:0007669"/>
    <property type="project" value="UniProtKB-SubCell"/>
</dbReference>
<dbReference type="Pfam" id="PF07915">
    <property type="entry name" value="PRKCSH"/>
    <property type="match status" value="1"/>
</dbReference>
<gene>
    <name evidence="13" type="primary">OS9</name>
    <name evidence="13" type="ORF">N1851_010987</name>
</gene>
<dbReference type="AlphaFoldDB" id="A0AA47MXU2"/>
<reference evidence="13" key="1">
    <citation type="journal article" date="2023" name="Front. Mar. Sci.">
        <title>A new Merluccius polli reference genome to investigate the effects of global change in West African waters.</title>
        <authorList>
            <person name="Mateo J.L."/>
            <person name="Blanco-Fernandez C."/>
            <person name="Garcia-Vazquez E."/>
            <person name="Machado-Schiaffino G."/>
        </authorList>
    </citation>
    <scope>NUCLEOTIDE SEQUENCE</scope>
    <source>
        <strain evidence="13">C29</strain>
        <tissue evidence="13">Fin</tissue>
    </source>
</reference>
<evidence type="ECO:0000256" key="8">
    <source>
        <dbReference type="ARBA" id="ARBA00053710"/>
    </source>
</evidence>
<feature type="compositionally biased region" description="Polar residues" evidence="11">
    <location>
        <begin position="524"/>
        <end position="536"/>
    </location>
</feature>
<evidence type="ECO:0000256" key="5">
    <source>
        <dbReference type="ARBA" id="ARBA00022824"/>
    </source>
</evidence>
<feature type="region of interest" description="Disordered" evidence="11">
    <location>
        <begin position="651"/>
        <end position="673"/>
    </location>
</feature>
<dbReference type="GO" id="GO:0030246">
    <property type="term" value="F:carbohydrate binding"/>
    <property type="evidence" value="ECO:0007669"/>
    <property type="project" value="UniProtKB-UniRule"/>
</dbReference>
<keyword evidence="14" id="KW-1185">Reference proteome</keyword>
<comment type="function">
    <text evidence="10">Lectin involved in the quality control of the secretory pathway. As a member of the endoplasmic reticulum-associated degradation lumenal (ERAD-L) surveillance system, targets misfolded endoplasmic reticulum lumenal glycoproteins for degradation.</text>
</comment>
<protein>
    <recommendedName>
        <fullName evidence="10">Endoplasmic reticulum lectin</fullName>
    </recommendedName>
    <alternativeName>
        <fullName evidence="10">Protein OS-9</fullName>
    </alternativeName>
</protein>
<keyword evidence="4 10" id="KW-0430">Lectin</keyword>
<keyword evidence="7" id="KW-0325">Glycoprotein</keyword>
<dbReference type="InterPro" id="IPR044865">
    <property type="entry name" value="MRH_dom"/>
</dbReference>
<dbReference type="EMBL" id="JAOPHQ010002004">
    <property type="protein sequence ID" value="KAK0148658.1"/>
    <property type="molecule type" value="Genomic_DNA"/>
</dbReference>
<evidence type="ECO:0000313" key="13">
    <source>
        <dbReference type="EMBL" id="KAK0148658.1"/>
    </source>
</evidence>
<sequence>MAASLGRWSKILYVFLRIYPYCVFGFLNLEELNEMKYGIQILPDPVILGQTQTEEVMMVSNKYKQLYECRLPAQAVRFHQDPLSEPESHSYTGPSIPELLAPMHKAACLVKTKDWWTYEFCHGQFIRQYHLEDTEMKGDVLFLGYYESEFDWSNETAKASKQHRLKRYHSQTYVNGSKCDLNGTPRETEVRFVCEEGSGDYIARVDEPQSCRYVLTVHTSRTCQHPFLRPPTTAKPQGIVCQPALSAQQYMNYVKAQVSDTKRKVEQISEELRSLDEMLAGSEGRDADTVTTQEKSPAPVDDSDRLGSDGQDAATAMSEDGASEGQEDSELWEGVTRPGGSKETASHKTTEAANEDDEKSLSNNEVLEEDDEYEKFNFKIITDPTDLMKFVQHLKESNRKKARNQAKSEAEKQKRDSVKERHDDEEKDEEEGLLQGFEEELADLSLPTEKIKEIKEEMQKEFHNIIDEAQQELETEGLKGEFDRSQATQTLETTLDKLLDHLEDKDAQHPEQQLGGGQRASDPTRGSPSLAPQQPDQAADDRVKIKITKYKTGSSPDGQVKVQEMGEGDPQWQHIKDVVKEQLEKAGLKAEGKIEVKILTRKNAEEAGDQWLTEEDTKSFRELLINLLTGGTEEVYKEQKRQQDLENNYRFVWGQSQEESQSSSSSDSDDVDL</sequence>
<keyword evidence="5 10" id="KW-0256">Endoplasmic reticulum</keyword>